<dbReference type="Proteomes" id="UP001304650">
    <property type="component" value="Chromosome"/>
</dbReference>
<evidence type="ECO:0000313" key="2">
    <source>
        <dbReference type="Proteomes" id="UP001304650"/>
    </source>
</evidence>
<gene>
    <name evidence="1" type="ORF">MJB10_03025</name>
</gene>
<evidence type="ECO:0000313" key="1">
    <source>
        <dbReference type="EMBL" id="WNR45140.1"/>
    </source>
</evidence>
<proteinExistence type="predicted"/>
<dbReference type="AlphaFoldDB" id="A0AA96RKW6"/>
<protein>
    <submittedName>
        <fullName evidence="1">Uncharacterized protein</fullName>
    </submittedName>
</protein>
<keyword evidence="2" id="KW-1185">Reference proteome</keyword>
<accession>A0AA96RKW6</accession>
<name>A0AA96RKW6_9BACL</name>
<dbReference type="KEGG" id="proo:MJB10_03025"/>
<sequence>MRIYTYSNPFTLTTASFWNEIADYPHLCVSQTLVQGLEAIYNRESFQVLTTIDTFLNHFYIEWCDSPENDIKQYIAISEELSKVDDHKLASSFKFNQKELMDAVKFLIMLGVNPSDFDQSQLADEQIGMLEMIKRLQHTPEWEVAGELSGKGHAELQVTWMNLLNKDLERAVKRQASAKTNRENRMQKNAVDHLKARVEKLTLEYDQPVKAVVFHGIHRFTPLYTKLLEHLRSLDIEVIFLINYVPKYERMYETWRNVYDWTKLTFLPDTSETSYHENALGKAMGDLLEGKAAETQFEGVTATRFDNLTTFADYVKKVFSQARGEENPDIENEERKRDNTLAKMKEQFYAPDNQKINELLRSYFPEQFGEKHFLSYPIGQFILALYNMWDDKERTLKVNDSLLKECLSINYFQREGRSSPVEIYSNIQLYTKDVTSINEFLKRLHGLIDEVRRLETSNEHSCPELRGFSFYYVSKVDLEYLIDVMNDIQKITRELFDHENGRLNYKEHYKKLVDIISSRMLKTSTLTEKESELLTDIINKFENIDSLEVEGSIEDLKETIHFYLNRRSHEDSAHWIVRNFEQLDGGVLLSRKPGVTSKSEYHLAILSDSSMKKKMNDLLPWPLNEQFFKAYLHSSIPNLQIVLKSMKEYPSFLRYSLFYTTYYLSNKINVSYIENSEGEKETPYFLLKLLEIGYDQFEESSLYRFNTGNQGVTSVSDLNPDIVNDIILSPSQVKTFTLCSYRYFMDYVLEHGGSFQSEYQCKLYYRAILLQKSWKLLSGQPYNLEFIKKTVQEVNKNELRDYFPFWRDIDFVDLEAWVIKDIKQADGYVSPYDENYVQIRLDFLYAQVNDEDKQNLMSPVHRLRNERKKEEVRSSINMYYQHQSLFEEEKVHPSLCNFCKNREICLHHFKVAGEEHEVEE</sequence>
<dbReference type="RefSeq" id="WP_314801641.1">
    <property type="nucleotide sequence ID" value="NZ_CP130319.1"/>
</dbReference>
<dbReference type="EMBL" id="CP130319">
    <property type="protein sequence ID" value="WNR45140.1"/>
    <property type="molecule type" value="Genomic_DNA"/>
</dbReference>
<organism evidence="1 2">
    <name type="scientific">Paenibacillus roseopurpureus</name>
    <dbReference type="NCBI Taxonomy" id="2918901"/>
    <lineage>
        <taxon>Bacteria</taxon>
        <taxon>Bacillati</taxon>
        <taxon>Bacillota</taxon>
        <taxon>Bacilli</taxon>
        <taxon>Bacillales</taxon>
        <taxon>Paenibacillaceae</taxon>
        <taxon>Paenibacillus</taxon>
    </lineage>
</organism>
<reference evidence="1" key="1">
    <citation type="submission" date="2022-02" db="EMBL/GenBank/DDBJ databases">
        <title>Paenibacillus sp. MBLB1832 Whole Genome Shotgun Sequencing.</title>
        <authorList>
            <person name="Hwang C.Y."/>
            <person name="Cho E.-S."/>
            <person name="Seo M.-J."/>
        </authorList>
    </citation>
    <scope>NUCLEOTIDE SEQUENCE</scope>
    <source>
        <strain evidence="1">MBLB1832</strain>
    </source>
</reference>